<dbReference type="PANTHER" id="PTHR38030">
    <property type="entry name" value="PROTOPORPHYRINOGEN IX DEHYDROGENASE [MENAQUINONE]"/>
    <property type="match status" value="1"/>
</dbReference>
<keyword evidence="2 7" id="KW-0288">FMN</keyword>
<dbReference type="InterPro" id="IPR052200">
    <property type="entry name" value="Protoporphyrinogen_IX_DH"/>
</dbReference>
<comment type="function">
    <text evidence="7">Catalyzes the 6-electron oxidation of protoporphyrinogen IX to form protoporphyrin IX; under anaerobic conditions uses menaquinone as an electron acceptor, under aerobic conditions uses ubiquinone as an electron acceptor.</text>
</comment>
<comment type="pathway">
    <text evidence="7">Porphyrin-containing compound metabolism; protoporphyrin-IX biosynthesis; protoporphyrin-IX from protoporphyrinogen-IX: step 1/1.</text>
</comment>
<evidence type="ECO:0000256" key="7">
    <source>
        <dbReference type="HAMAP-Rule" id="MF_00853"/>
    </source>
</evidence>
<dbReference type="SUPFAM" id="SSF52218">
    <property type="entry name" value="Flavoproteins"/>
    <property type="match status" value="1"/>
</dbReference>
<evidence type="ECO:0000256" key="2">
    <source>
        <dbReference type="ARBA" id="ARBA00022643"/>
    </source>
</evidence>
<dbReference type="EMBL" id="JABAEK010000003">
    <property type="protein sequence ID" value="NLQ16906.1"/>
    <property type="molecule type" value="Genomic_DNA"/>
</dbReference>
<comment type="catalytic activity">
    <reaction evidence="7">
        <text>protoporphyrinogen IX + 3 a quinone = protoporphyrin IX + 3 a quinol</text>
        <dbReference type="Rhea" id="RHEA:65032"/>
        <dbReference type="ChEBI" id="CHEBI:24646"/>
        <dbReference type="ChEBI" id="CHEBI:57306"/>
        <dbReference type="ChEBI" id="CHEBI:57307"/>
        <dbReference type="ChEBI" id="CHEBI:132124"/>
        <dbReference type="EC" id="1.3.5.3"/>
    </reaction>
</comment>
<dbReference type="GO" id="GO:0070819">
    <property type="term" value="F:menaquinone-dependent protoporphyrinogen oxidase activity"/>
    <property type="evidence" value="ECO:0007669"/>
    <property type="project" value="UniProtKB-UniRule"/>
</dbReference>
<dbReference type="PANTHER" id="PTHR38030:SF2">
    <property type="entry name" value="PROTOPORPHYRINOGEN IX DEHYDROGENASE [QUINONE]"/>
    <property type="match status" value="1"/>
</dbReference>
<sequence>MSNTLLIYSTTDGHTKKISLTMQAFIETQGHNVTLVAVEDATAETLANHDKVVIGASIRYGKHQKVVADFITHHKALLENKPSAFYTVNLVARKPEKCQPDTNPYIIKFLAQLDWQPSLQGVFAGKLNYPQYGLIDRNMIRFIMWMTKGPTDPSTNVEFTDWQSVNRFAQAVCDMALDNDN</sequence>
<keyword evidence="3 7" id="KW-0547">Nucleotide-binding</keyword>
<dbReference type="InterPro" id="IPR026816">
    <property type="entry name" value="Flavodoxin_dom"/>
</dbReference>
<accession>A0A847R4G3</accession>
<dbReference type="EC" id="1.3.5.3" evidence="7"/>
<comment type="subcellular location">
    <subcellularLocation>
        <location evidence="7">Cell membrane</location>
        <topology evidence="7">Peripheral membrane protein</topology>
    </subcellularLocation>
</comment>
<proteinExistence type="inferred from homology"/>
<dbReference type="HAMAP" id="MF_00853">
    <property type="entry name" value="HemG"/>
    <property type="match status" value="1"/>
</dbReference>
<feature type="domain" description="Flavodoxin" evidence="8">
    <location>
        <begin position="5"/>
        <end position="153"/>
    </location>
</feature>
<dbReference type="UniPathway" id="UPA00251">
    <property type="reaction ID" value="UER00324"/>
</dbReference>
<dbReference type="RefSeq" id="WP_168823271.1">
    <property type="nucleotide sequence ID" value="NZ_CP073013.1"/>
</dbReference>
<comment type="catalytic activity">
    <reaction evidence="7">
        <text>protoporphyrinogen IX + 3 a ubiquinone = protoporphyrin IX + 3 a ubiquinol</text>
        <dbReference type="Rhea" id="RHEA:63936"/>
        <dbReference type="Rhea" id="RHEA-COMP:9565"/>
        <dbReference type="Rhea" id="RHEA-COMP:9566"/>
        <dbReference type="ChEBI" id="CHEBI:16389"/>
        <dbReference type="ChEBI" id="CHEBI:17976"/>
        <dbReference type="ChEBI" id="CHEBI:57306"/>
        <dbReference type="ChEBI" id="CHEBI:57307"/>
    </reaction>
</comment>
<dbReference type="NCBIfam" id="NF008316">
    <property type="entry name" value="PRK11104.1"/>
    <property type="match status" value="1"/>
</dbReference>
<organism evidence="9 10">
    <name type="scientific">Marinomonas profundi</name>
    <dbReference type="NCBI Taxonomy" id="2726122"/>
    <lineage>
        <taxon>Bacteria</taxon>
        <taxon>Pseudomonadati</taxon>
        <taxon>Pseudomonadota</taxon>
        <taxon>Gammaproteobacteria</taxon>
        <taxon>Oceanospirillales</taxon>
        <taxon>Oceanospirillaceae</taxon>
        <taxon>Marinomonas</taxon>
    </lineage>
</organism>
<comment type="similarity">
    <text evidence="7">Belongs to the HemG family.</text>
</comment>
<dbReference type="GO" id="GO:0010181">
    <property type="term" value="F:FMN binding"/>
    <property type="evidence" value="ECO:0007669"/>
    <property type="project" value="UniProtKB-UniRule"/>
</dbReference>
<evidence type="ECO:0000256" key="6">
    <source>
        <dbReference type="ARBA" id="ARBA00023244"/>
    </source>
</evidence>
<dbReference type="Proteomes" id="UP000586067">
    <property type="component" value="Unassembled WGS sequence"/>
</dbReference>
<evidence type="ECO:0000256" key="5">
    <source>
        <dbReference type="ARBA" id="ARBA00023136"/>
    </source>
</evidence>
<dbReference type="GO" id="GO:0006782">
    <property type="term" value="P:protoporphyrinogen IX biosynthetic process"/>
    <property type="evidence" value="ECO:0007669"/>
    <property type="project" value="UniProtKB-UniRule"/>
</dbReference>
<dbReference type="GO" id="GO:0004729">
    <property type="term" value="F:oxygen-dependent protoporphyrinogen oxidase activity"/>
    <property type="evidence" value="ECO:0007669"/>
    <property type="project" value="InterPro"/>
</dbReference>
<keyword evidence="1 7" id="KW-0285">Flavoprotein</keyword>
<keyword evidence="5" id="KW-0472">Membrane</keyword>
<name>A0A847R4G3_9GAMM</name>
<dbReference type="GO" id="GO:0005886">
    <property type="term" value="C:plasma membrane"/>
    <property type="evidence" value="ECO:0007669"/>
    <property type="project" value="UniProtKB-SubCell"/>
</dbReference>
<dbReference type="InterPro" id="IPR029039">
    <property type="entry name" value="Flavoprotein-like_sf"/>
</dbReference>
<protein>
    <recommendedName>
        <fullName evidence="7">Protoporphyrinogen IX dehydrogenase [quinone]</fullName>
        <ecNumber evidence="7">1.3.5.3</ecNumber>
    </recommendedName>
    <alternativeName>
        <fullName evidence="7">Protoporphyrinogen IX dehydrogenase [menaquinone]</fullName>
    </alternativeName>
    <alternativeName>
        <fullName evidence="7">Protoporphyrinogen IX dehydrogenase [ubiquinone]</fullName>
    </alternativeName>
    <alternativeName>
        <fullName evidence="7">Protoporphyrinogen oxidase</fullName>
        <shortName evidence="7">PPO</shortName>
    </alternativeName>
</protein>
<comment type="catalytic activity">
    <reaction evidence="7">
        <text>protoporphyrinogen IX + 3 a menaquinone = protoporphyrin IX + 3 a menaquinol</text>
        <dbReference type="Rhea" id="RHEA:27409"/>
        <dbReference type="Rhea" id="RHEA-COMP:9537"/>
        <dbReference type="Rhea" id="RHEA-COMP:9539"/>
        <dbReference type="ChEBI" id="CHEBI:16374"/>
        <dbReference type="ChEBI" id="CHEBI:18151"/>
        <dbReference type="ChEBI" id="CHEBI:57306"/>
        <dbReference type="ChEBI" id="CHEBI:57307"/>
        <dbReference type="EC" id="1.3.5.3"/>
    </reaction>
</comment>
<evidence type="ECO:0000313" key="10">
    <source>
        <dbReference type="Proteomes" id="UP000586067"/>
    </source>
</evidence>
<comment type="caution">
    <text evidence="9">The sequence shown here is derived from an EMBL/GenBank/DDBJ whole genome shotgun (WGS) entry which is preliminary data.</text>
</comment>
<dbReference type="InterPro" id="IPR044264">
    <property type="entry name" value="HemG"/>
</dbReference>
<keyword evidence="4 7" id="KW-0560">Oxidoreductase</keyword>
<keyword evidence="6 7" id="KW-0627">Porphyrin biosynthesis</keyword>
<reference evidence="9 10" key="1">
    <citation type="submission" date="2020-04" db="EMBL/GenBank/DDBJ databases">
        <title>Marinomonas sp. M1K-6 isolated from the deep seawater of the Mariana Trench.</title>
        <authorList>
            <person name="Li Y."/>
        </authorList>
    </citation>
    <scope>NUCLEOTIDE SEQUENCE [LARGE SCALE GENOMIC DNA]</scope>
    <source>
        <strain evidence="9 10">M1K-6</strain>
    </source>
</reference>
<evidence type="ECO:0000256" key="1">
    <source>
        <dbReference type="ARBA" id="ARBA00022630"/>
    </source>
</evidence>
<evidence type="ECO:0000256" key="4">
    <source>
        <dbReference type="ARBA" id="ARBA00023002"/>
    </source>
</evidence>
<dbReference type="Pfam" id="PF12724">
    <property type="entry name" value="Flavodoxin_5"/>
    <property type="match status" value="1"/>
</dbReference>
<gene>
    <name evidence="7 9" type="primary">hemG</name>
    <name evidence="9" type="ORF">HGG82_04630</name>
</gene>
<keyword evidence="10" id="KW-1185">Reference proteome</keyword>
<comment type="cofactor">
    <cofactor evidence="7">
        <name>FMN</name>
        <dbReference type="ChEBI" id="CHEBI:58210"/>
    </cofactor>
    <text evidence="7">Binds 1 FMN non-covalently per subunit.</text>
</comment>
<keyword evidence="7" id="KW-1003">Cell membrane</keyword>
<dbReference type="Gene3D" id="3.40.50.360">
    <property type="match status" value="1"/>
</dbReference>
<dbReference type="AlphaFoldDB" id="A0A847R4G3"/>
<evidence type="ECO:0000259" key="8">
    <source>
        <dbReference type="Pfam" id="PF12724"/>
    </source>
</evidence>
<evidence type="ECO:0000256" key="3">
    <source>
        <dbReference type="ARBA" id="ARBA00022741"/>
    </source>
</evidence>
<evidence type="ECO:0000313" key="9">
    <source>
        <dbReference type="EMBL" id="NLQ16906.1"/>
    </source>
</evidence>